<proteinExistence type="predicted"/>
<sequence length="136" mass="15615">MHTLALPIQNAVRHTVMHYVPRRWPNDLQLASGHEFTVELTRGMAKHGVRIRRGNVNVPRKCEHSFIWAQGIVERSNQTLGELLFTLQYSPEINFISGKRSTKWVKRLPEVVSPLNGQVTKLTEKKPVDAIREKVV</sequence>
<dbReference type="InterPro" id="IPR036397">
    <property type="entry name" value="RNaseH_sf"/>
</dbReference>
<dbReference type="GO" id="GO:0003676">
    <property type="term" value="F:nucleic acid binding"/>
    <property type="evidence" value="ECO:0007669"/>
    <property type="project" value="InterPro"/>
</dbReference>
<comment type="caution">
    <text evidence="1">The sequence shown here is derived from an EMBL/GenBank/DDBJ whole genome shotgun (WGS) entry which is preliminary data.</text>
</comment>
<accession>A0AAU9XNS9</accession>
<name>A0AAU9XNS9_9CNID</name>
<dbReference type="Proteomes" id="UP001159428">
    <property type="component" value="Unassembled WGS sequence"/>
</dbReference>
<evidence type="ECO:0000313" key="2">
    <source>
        <dbReference type="Proteomes" id="UP001159428"/>
    </source>
</evidence>
<evidence type="ECO:0000313" key="1">
    <source>
        <dbReference type="EMBL" id="CAH3152182.1"/>
    </source>
</evidence>
<reference evidence="1 2" key="1">
    <citation type="submission" date="2022-05" db="EMBL/GenBank/DDBJ databases">
        <authorList>
            <consortium name="Genoscope - CEA"/>
            <person name="William W."/>
        </authorList>
    </citation>
    <scope>NUCLEOTIDE SEQUENCE [LARGE SCALE GENOMIC DNA]</scope>
</reference>
<organism evidence="1 2">
    <name type="scientific">Pocillopora meandrina</name>
    <dbReference type="NCBI Taxonomy" id="46732"/>
    <lineage>
        <taxon>Eukaryota</taxon>
        <taxon>Metazoa</taxon>
        <taxon>Cnidaria</taxon>
        <taxon>Anthozoa</taxon>
        <taxon>Hexacorallia</taxon>
        <taxon>Scleractinia</taxon>
        <taxon>Astrocoeniina</taxon>
        <taxon>Pocilloporidae</taxon>
        <taxon>Pocillopora</taxon>
    </lineage>
</organism>
<keyword evidence="2" id="KW-1185">Reference proteome</keyword>
<evidence type="ECO:0008006" key="3">
    <source>
        <dbReference type="Google" id="ProtNLM"/>
    </source>
</evidence>
<dbReference type="Gene3D" id="3.30.420.10">
    <property type="entry name" value="Ribonuclease H-like superfamily/Ribonuclease H"/>
    <property type="match status" value="1"/>
</dbReference>
<dbReference type="AlphaFoldDB" id="A0AAU9XNS9"/>
<feature type="non-terminal residue" evidence="1">
    <location>
        <position position="136"/>
    </location>
</feature>
<protein>
    <recommendedName>
        <fullName evidence="3">Integrase catalytic domain-containing protein</fullName>
    </recommendedName>
</protein>
<gene>
    <name evidence="1" type="ORF">PMEA_00026582</name>
</gene>
<dbReference type="EMBL" id="CALNXJ010000050">
    <property type="protein sequence ID" value="CAH3152182.1"/>
    <property type="molecule type" value="Genomic_DNA"/>
</dbReference>